<keyword evidence="1" id="KW-0677">Repeat</keyword>
<dbReference type="PANTHER" id="PTHR18896">
    <property type="entry name" value="PHOSPHOLIPASE D"/>
    <property type="match status" value="1"/>
</dbReference>
<dbReference type="InterPro" id="IPR035892">
    <property type="entry name" value="C2_domain_sf"/>
</dbReference>
<dbReference type="Proteomes" id="UP000054498">
    <property type="component" value="Unassembled WGS sequence"/>
</dbReference>
<organism evidence="4 5">
    <name type="scientific">Monoraphidium neglectum</name>
    <dbReference type="NCBI Taxonomy" id="145388"/>
    <lineage>
        <taxon>Eukaryota</taxon>
        <taxon>Viridiplantae</taxon>
        <taxon>Chlorophyta</taxon>
        <taxon>core chlorophytes</taxon>
        <taxon>Chlorophyceae</taxon>
        <taxon>CS clade</taxon>
        <taxon>Sphaeropleales</taxon>
        <taxon>Selenastraceae</taxon>
        <taxon>Monoraphidium</taxon>
    </lineage>
</organism>
<dbReference type="SUPFAM" id="SSF49562">
    <property type="entry name" value="C2 domain (Calcium/lipid-binding domain, CaLB)"/>
    <property type="match status" value="1"/>
</dbReference>
<protein>
    <recommendedName>
        <fullName evidence="3">C2 domain-containing protein</fullName>
    </recommendedName>
</protein>
<dbReference type="GO" id="GO:0005886">
    <property type="term" value="C:plasma membrane"/>
    <property type="evidence" value="ECO:0007669"/>
    <property type="project" value="TreeGrafter"/>
</dbReference>
<dbReference type="InterPro" id="IPR000008">
    <property type="entry name" value="C2_dom"/>
</dbReference>
<dbReference type="GO" id="GO:0004630">
    <property type="term" value="F:phospholipase D activity"/>
    <property type="evidence" value="ECO:0007669"/>
    <property type="project" value="TreeGrafter"/>
</dbReference>
<evidence type="ECO:0000313" key="5">
    <source>
        <dbReference type="Proteomes" id="UP000054498"/>
    </source>
</evidence>
<feature type="domain" description="C2" evidence="3">
    <location>
        <begin position="1"/>
        <end position="123"/>
    </location>
</feature>
<dbReference type="GeneID" id="25736489"/>
<dbReference type="Gene3D" id="3.30.870.10">
    <property type="entry name" value="Endonuclease Chain A"/>
    <property type="match status" value="1"/>
</dbReference>
<gene>
    <name evidence="4" type="ORF">MNEG_3611</name>
</gene>
<dbReference type="STRING" id="145388.A0A0D2LC64"/>
<evidence type="ECO:0000313" key="4">
    <source>
        <dbReference type="EMBL" id="KIZ04344.1"/>
    </source>
</evidence>
<accession>A0A0D2LC64</accession>
<sequence>MVLLHGVLNVYVDKAEHLPRTIRTQVSSVVKRFVCCGLGPALYGSCDPYAVLELAGTRRLRTSVMSGDTSPQWEEQFEVYVADETDDMRVVVKDADLVGAEQLGQATFDAAQFLDEQMHNLVLDLVDAQGNPVGLKLPGEFRQARIHIYIQYRSVETQRKFVASTGPVIRGEVPRTYFPMRTGNKVKLYHDAYQTPGPLHDILLGDGTPYQETSCWDDVYEAIQGAKRFILITGWSVWTETALKRQPASPERAPPLGQLLLAKAAQGVKVLLLVWDDASNNLGVGDGLMATHDNETYAFFKGTDVKCVLCPRQGGEEDSIIQSVTRTSFTHHQKTIIVDAPPPSSVPRNAHPEVSTRRHVVSFVGGLDLCDGRYDTGDHPIFGTDGPGGPHEGDMHQPCIEGLVAERSAPREPWHDIHARIEGPAAYDVMINFLERWSKQAGSRRQKDITTLDDTLDVHMPRPLMEYVMAVIKAQDPGFILSDPSDPDSWGVQVVDRSIHTAYINAIRQAQRFIYIENQYFLGSSHLWEGDKEATATHLIPAELVLKICAKIRLGG</sequence>
<dbReference type="EMBL" id="KK100680">
    <property type="protein sequence ID" value="KIZ04344.1"/>
    <property type="molecule type" value="Genomic_DNA"/>
</dbReference>
<dbReference type="InterPro" id="IPR015679">
    <property type="entry name" value="PLipase_D_fam"/>
</dbReference>
<proteinExistence type="predicted"/>
<dbReference type="SUPFAM" id="SSF56024">
    <property type="entry name" value="Phospholipase D/nuclease"/>
    <property type="match status" value="2"/>
</dbReference>
<dbReference type="PANTHER" id="PTHR18896:SF60">
    <property type="entry name" value="PHOSPHOLIPASE D"/>
    <property type="match status" value="1"/>
</dbReference>
<dbReference type="GO" id="GO:0009395">
    <property type="term" value="P:phospholipid catabolic process"/>
    <property type="evidence" value="ECO:0007669"/>
    <property type="project" value="TreeGrafter"/>
</dbReference>
<evidence type="ECO:0000259" key="3">
    <source>
        <dbReference type="PROSITE" id="PS50004"/>
    </source>
</evidence>
<dbReference type="SMART" id="SM00239">
    <property type="entry name" value="C2"/>
    <property type="match status" value="1"/>
</dbReference>
<evidence type="ECO:0000256" key="2">
    <source>
        <dbReference type="ARBA" id="ARBA00023098"/>
    </source>
</evidence>
<keyword evidence="2" id="KW-0443">Lipid metabolism</keyword>
<reference evidence="4 5" key="1">
    <citation type="journal article" date="2013" name="BMC Genomics">
        <title>Reconstruction of the lipid metabolism for the microalga Monoraphidium neglectum from its genome sequence reveals characteristics suitable for biofuel production.</title>
        <authorList>
            <person name="Bogen C."/>
            <person name="Al-Dilaimi A."/>
            <person name="Albersmeier A."/>
            <person name="Wichmann J."/>
            <person name="Grundmann M."/>
            <person name="Rupp O."/>
            <person name="Lauersen K.J."/>
            <person name="Blifernez-Klassen O."/>
            <person name="Kalinowski J."/>
            <person name="Goesmann A."/>
            <person name="Mussgnug J.H."/>
            <person name="Kruse O."/>
        </authorList>
    </citation>
    <scope>NUCLEOTIDE SEQUENCE [LARGE SCALE GENOMIC DNA]</scope>
    <source>
        <strain evidence="4 5">SAG 48.87</strain>
    </source>
</reference>
<name>A0A0D2LC64_9CHLO</name>
<dbReference type="PROSITE" id="PS50004">
    <property type="entry name" value="C2"/>
    <property type="match status" value="1"/>
</dbReference>
<dbReference type="Gene3D" id="2.60.40.150">
    <property type="entry name" value="C2 domain"/>
    <property type="match status" value="1"/>
</dbReference>
<keyword evidence="5" id="KW-1185">Reference proteome</keyword>
<dbReference type="RefSeq" id="XP_013903363.1">
    <property type="nucleotide sequence ID" value="XM_014047909.1"/>
</dbReference>
<dbReference type="AlphaFoldDB" id="A0A0D2LC64"/>
<dbReference type="OrthoDB" id="14911at2759"/>
<dbReference type="Pfam" id="PF00168">
    <property type="entry name" value="C2"/>
    <property type="match status" value="1"/>
</dbReference>
<dbReference type="KEGG" id="mng:MNEG_3611"/>
<evidence type="ECO:0000256" key="1">
    <source>
        <dbReference type="ARBA" id="ARBA00022737"/>
    </source>
</evidence>